<reference evidence="1" key="2">
    <citation type="submission" date="2020-11" db="EMBL/GenBank/DDBJ databases">
        <authorList>
            <person name="McCartney M.A."/>
            <person name="Auch B."/>
            <person name="Kono T."/>
            <person name="Mallez S."/>
            <person name="Becker A."/>
            <person name="Gohl D.M."/>
            <person name="Silverstein K.A.T."/>
            <person name="Koren S."/>
            <person name="Bechman K.B."/>
            <person name="Herman A."/>
            <person name="Abrahante J.E."/>
            <person name="Garbe J."/>
        </authorList>
    </citation>
    <scope>NUCLEOTIDE SEQUENCE</scope>
    <source>
        <strain evidence="1">Duluth1</strain>
        <tissue evidence="1">Whole animal</tissue>
    </source>
</reference>
<dbReference type="AlphaFoldDB" id="A0A9D3YGH8"/>
<dbReference type="EMBL" id="JAIWYP010000015">
    <property type="protein sequence ID" value="KAH3700107.1"/>
    <property type="molecule type" value="Genomic_DNA"/>
</dbReference>
<reference evidence="1" key="1">
    <citation type="journal article" date="2019" name="bioRxiv">
        <title>The Genome of the Zebra Mussel, Dreissena polymorpha: A Resource for Invasive Species Research.</title>
        <authorList>
            <person name="McCartney M.A."/>
            <person name="Auch B."/>
            <person name="Kono T."/>
            <person name="Mallez S."/>
            <person name="Zhang Y."/>
            <person name="Obille A."/>
            <person name="Becker A."/>
            <person name="Abrahante J.E."/>
            <person name="Garbe J."/>
            <person name="Badalamenti J.P."/>
            <person name="Herman A."/>
            <person name="Mangelson H."/>
            <person name="Liachko I."/>
            <person name="Sullivan S."/>
            <person name="Sone E.D."/>
            <person name="Koren S."/>
            <person name="Silverstein K.A.T."/>
            <person name="Beckman K.B."/>
            <person name="Gohl D.M."/>
        </authorList>
    </citation>
    <scope>NUCLEOTIDE SEQUENCE</scope>
    <source>
        <strain evidence="1">Duluth1</strain>
        <tissue evidence="1">Whole animal</tissue>
    </source>
</reference>
<protein>
    <submittedName>
        <fullName evidence="1">Uncharacterized protein</fullName>
    </submittedName>
</protein>
<comment type="caution">
    <text evidence="1">The sequence shown here is derived from an EMBL/GenBank/DDBJ whole genome shotgun (WGS) entry which is preliminary data.</text>
</comment>
<accession>A0A9D3YGH8</accession>
<keyword evidence="2" id="KW-1185">Reference proteome</keyword>
<dbReference type="Proteomes" id="UP000828390">
    <property type="component" value="Unassembled WGS sequence"/>
</dbReference>
<proteinExistence type="predicted"/>
<gene>
    <name evidence="1" type="ORF">DPMN_075075</name>
</gene>
<evidence type="ECO:0000313" key="1">
    <source>
        <dbReference type="EMBL" id="KAH3700107.1"/>
    </source>
</evidence>
<evidence type="ECO:0000313" key="2">
    <source>
        <dbReference type="Proteomes" id="UP000828390"/>
    </source>
</evidence>
<organism evidence="1 2">
    <name type="scientific">Dreissena polymorpha</name>
    <name type="common">Zebra mussel</name>
    <name type="synonym">Mytilus polymorpha</name>
    <dbReference type="NCBI Taxonomy" id="45954"/>
    <lineage>
        <taxon>Eukaryota</taxon>
        <taxon>Metazoa</taxon>
        <taxon>Spiralia</taxon>
        <taxon>Lophotrochozoa</taxon>
        <taxon>Mollusca</taxon>
        <taxon>Bivalvia</taxon>
        <taxon>Autobranchia</taxon>
        <taxon>Heteroconchia</taxon>
        <taxon>Euheterodonta</taxon>
        <taxon>Imparidentia</taxon>
        <taxon>Neoheterodontei</taxon>
        <taxon>Myida</taxon>
        <taxon>Dreissenoidea</taxon>
        <taxon>Dreissenidae</taxon>
        <taxon>Dreissena</taxon>
    </lineage>
</organism>
<sequence>MTYKSWGFLLGHIIPESQVDVSVAAPREVQSAPLYWGAGFVQDLDRVHVPLAHVTEHVPQELHEV</sequence>
<name>A0A9D3YGH8_DREPO</name>